<dbReference type="KEGG" id="chih:GWR21_27875"/>
<organism evidence="2 3">
    <name type="scientific">Chitinophaga agri</name>
    <dbReference type="NCBI Taxonomy" id="2703787"/>
    <lineage>
        <taxon>Bacteria</taxon>
        <taxon>Pseudomonadati</taxon>
        <taxon>Bacteroidota</taxon>
        <taxon>Chitinophagia</taxon>
        <taxon>Chitinophagales</taxon>
        <taxon>Chitinophagaceae</taxon>
        <taxon>Chitinophaga</taxon>
    </lineage>
</organism>
<dbReference type="RefSeq" id="WP_162334982.1">
    <property type="nucleotide sequence ID" value="NZ_CP048113.1"/>
</dbReference>
<dbReference type="Pfam" id="PF08800">
    <property type="entry name" value="BT4734-like_N"/>
    <property type="match status" value="1"/>
</dbReference>
<evidence type="ECO:0000313" key="2">
    <source>
        <dbReference type="EMBL" id="QHS63266.1"/>
    </source>
</evidence>
<dbReference type="EMBL" id="CP048113">
    <property type="protein sequence ID" value="QHS63266.1"/>
    <property type="molecule type" value="Genomic_DNA"/>
</dbReference>
<evidence type="ECO:0000313" key="3">
    <source>
        <dbReference type="Proteomes" id="UP000476411"/>
    </source>
</evidence>
<dbReference type="Proteomes" id="UP000476411">
    <property type="component" value="Chromosome"/>
</dbReference>
<dbReference type="AlphaFoldDB" id="A0A6B9ZMN6"/>
<dbReference type="InterPro" id="IPR014907">
    <property type="entry name" value="BT4734-like_N"/>
</dbReference>
<protein>
    <recommendedName>
        <fullName evidence="1">BT4734-like N-terminal domain-containing protein</fullName>
    </recommendedName>
</protein>
<accession>A0A6B9ZMN6</accession>
<proteinExistence type="predicted"/>
<keyword evidence="3" id="KW-1185">Reference proteome</keyword>
<reference evidence="2 3" key="1">
    <citation type="submission" date="2020-01" db="EMBL/GenBank/DDBJ databases">
        <title>Complete genome sequence of Chitinophaga sp. H33E-04 isolated from quinoa roots.</title>
        <authorList>
            <person name="Weon H.-Y."/>
            <person name="Lee S.A."/>
        </authorList>
    </citation>
    <scope>NUCLEOTIDE SEQUENCE [LARGE SCALE GENOMIC DNA]</scope>
    <source>
        <strain evidence="2 3">H33E-04</strain>
    </source>
</reference>
<evidence type="ECO:0000259" key="1">
    <source>
        <dbReference type="Pfam" id="PF08800"/>
    </source>
</evidence>
<name>A0A6B9ZMN6_9BACT</name>
<gene>
    <name evidence="2" type="ORF">GWR21_27875</name>
</gene>
<sequence length="346" mass="40489">MNLQRILERKVSFQSKIWGPIDRELSISEILTDIKSDKYRDQVEKLRIHLEGGDIDGYNIHKKTLPSVTFCATFQDKRKREFLKEYNNIIVIDIDKLNEEEFLRAKNVLYSDKYVFTYWESPSQKGLKGLIALSYTFNIENSKVDEIHRSSFQKISTYFFDTYQIQLDESGSDTTRLCFLSFDPNICLKNSIQAFEINENEMLINRRKLTTQKSERAVLKTNKDVLFNPLNKNSQTNRRIIQSIIRYLRNRNLSITASYEEWYRVAFSIADSFTYDIGRKYYLSLCKLDGHRFDEIGSVNMLEYCYKNLSGQIHFSTILHFAALKGYKDQSKKNGVPKTAASNSTS</sequence>
<feature type="domain" description="BT4734-like N-terminal" evidence="1">
    <location>
        <begin position="61"/>
        <end position="186"/>
    </location>
</feature>